<dbReference type="Pfam" id="PF14966">
    <property type="entry name" value="DNA_repr_REX1B"/>
    <property type="match status" value="1"/>
</dbReference>
<name>A0A5F7ZVF8_MACMU</name>
<reference evidence="2" key="3">
    <citation type="submission" date="2025-08" db="UniProtKB">
        <authorList>
            <consortium name="Ensembl"/>
        </authorList>
    </citation>
    <scope>IDENTIFICATION</scope>
    <source>
        <strain evidence="2">17573</strain>
    </source>
</reference>
<dbReference type="PRINTS" id="PR02045">
    <property type="entry name" value="F138DOMAIN"/>
</dbReference>
<dbReference type="ExpressionAtlas" id="A0A5F7ZVF8">
    <property type="expression patterns" value="baseline"/>
</dbReference>
<feature type="region of interest" description="Disordered" evidence="1">
    <location>
        <begin position="1"/>
        <end position="25"/>
    </location>
</feature>
<sequence>MITQTAAEPTVPAVPAPEETTEAPGRKELAWPWKDAPIRTLVQRIHQLQAERAQGFRRLEEGHRQYLRSGPDYDFARYRSTVHEVTQAFAAASREVLAVEAELAGPRRQPLLASHVRSLQELEQTRLGTVALLQLMETPELAGQEDAVQMHQLKMKVIKTMEAISEVLQDLRLFFSFFHIYMYILRQSLALSPRLECNGTISAHCNPHLPGSSNSAASASPVAGITGVGHHAQLIFVFLVEMGFRHVGQAGLGLLTSGDPSASASQSAGITDVSHHAQPTYIYIHIHIYTHTHIHIHIYTHTHIYIYIYIYTHTHIYIFKTGSHSFTQDRVQWCNHSSLQPRPPWLKRFSCLSLLSSWDHRHLPPYPTNFCIFCRDRDCVAQAGLELLGSSDPLALPFQSARMTGMSQLTQPGPQTCCMTWSQFLHCPLNWRKNIHSSSLFFFFFLRWSLSLVTRLECGGTISAYCNLCLLGSSNSPVSASRGLEAQATMPG</sequence>
<dbReference type="Ensembl" id="ENSMMUT00000097703.1">
    <property type="protein sequence ID" value="ENSMMUP00000069611.1"/>
    <property type="gene ID" value="ENSMMUG00000009988.4"/>
</dbReference>
<accession>A0A5F7ZVF8</accession>
<dbReference type="AlphaFoldDB" id="A0A5F7ZVF8"/>
<evidence type="ECO:0000313" key="3">
    <source>
        <dbReference type="Proteomes" id="UP000006718"/>
    </source>
</evidence>
<reference evidence="2" key="2">
    <citation type="submission" date="2019-01" db="EMBL/GenBank/DDBJ databases">
        <authorList>
            <person name="Graves T."/>
            <person name="Eichler E.E."/>
            <person name="Wilson R.K."/>
        </authorList>
    </citation>
    <scope>NUCLEOTIDE SEQUENCE [LARGE SCALE GENOMIC DNA]</scope>
    <source>
        <strain evidence="2">17573</strain>
    </source>
</reference>
<evidence type="ECO:0000313" key="4">
    <source>
        <dbReference type="VGNC" id="VGNC:78919"/>
    </source>
</evidence>
<evidence type="ECO:0000313" key="2">
    <source>
        <dbReference type="Ensembl" id="ENSMMUP00000069611.1"/>
    </source>
</evidence>
<dbReference type="PaxDb" id="9544-ENSMMUP00000000219"/>
<dbReference type="VEuPathDB" id="HostDB:ENSMMUG00000009988"/>
<dbReference type="VGNC" id="VGNC:78919">
    <property type="gene designation" value="TMEM59L"/>
</dbReference>
<dbReference type="SMR" id="A0A5F7ZVF8"/>
<dbReference type="PANTHER" id="PTHR12138:SF135">
    <property type="entry name" value="SAM DOMAIN-CONTAINING PROTEIN"/>
    <property type="match status" value="1"/>
</dbReference>
<proteinExistence type="predicted"/>
<protein>
    <submittedName>
        <fullName evidence="2">Transmembrane protein 59 like</fullName>
    </submittedName>
</protein>
<keyword evidence="3" id="KW-1185">Reference proteome</keyword>
<dbReference type="InterPro" id="IPR039491">
    <property type="entry name" value="REX1-B"/>
</dbReference>
<organism evidence="2 3">
    <name type="scientific">Macaca mulatta</name>
    <name type="common">Rhesus macaque</name>
    <dbReference type="NCBI Taxonomy" id="9544"/>
    <lineage>
        <taxon>Eukaryota</taxon>
        <taxon>Metazoa</taxon>
        <taxon>Chordata</taxon>
        <taxon>Craniata</taxon>
        <taxon>Vertebrata</taxon>
        <taxon>Euteleostomi</taxon>
        <taxon>Mammalia</taxon>
        <taxon>Eutheria</taxon>
        <taxon>Euarchontoglires</taxon>
        <taxon>Primates</taxon>
        <taxon>Haplorrhini</taxon>
        <taxon>Catarrhini</taxon>
        <taxon>Cercopithecidae</taxon>
        <taxon>Cercopithecinae</taxon>
        <taxon>Macaca</taxon>
    </lineage>
</organism>
<feature type="compositionally biased region" description="Low complexity" evidence="1">
    <location>
        <begin position="1"/>
        <end position="18"/>
    </location>
</feature>
<dbReference type="PANTHER" id="PTHR12138">
    <property type="entry name" value="PRIMATE-EXPANDED PROTEIN FAMILY"/>
    <property type="match status" value="1"/>
</dbReference>
<evidence type="ECO:0000256" key="1">
    <source>
        <dbReference type="SAM" id="MobiDB-lite"/>
    </source>
</evidence>
<reference evidence="3" key="1">
    <citation type="journal article" date="2007" name="Science">
        <title>Evolutionary and biomedical insights from the rhesus macaque genome.</title>
        <authorList>
            <person name="Gibbs R.A."/>
            <person name="Rogers J."/>
            <person name="Katze M.G."/>
            <person name="Bumgarner R."/>
            <person name="Weinstock G.M."/>
            <person name="Mardis E.R."/>
            <person name="Remington K.A."/>
            <person name="Strausberg R.L."/>
            <person name="Venter J.C."/>
            <person name="Wilson R.K."/>
            <person name="Batzer M.A."/>
            <person name="Bustamante C.D."/>
            <person name="Eichler E.E."/>
            <person name="Hahn M.W."/>
            <person name="Hardison R.C."/>
            <person name="Makova K.D."/>
            <person name="Miller W."/>
            <person name="Milosavljevic A."/>
            <person name="Palermo R.E."/>
            <person name="Siepel A."/>
            <person name="Sikela J.M."/>
            <person name="Attaway T."/>
            <person name="Bell S."/>
            <person name="Bernard K.E."/>
            <person name="Buhay C.J."/>
            <person name="Chandrabose M.N."/>
            <person name="Dao M."/>
            <person name="Davis C."/>
            <person name="Delehaunty K.D."/>
            <person name="Ding Y."/>
            <person name="Dinh H.H."/>
            <person name="Dugan-Rocha S."/>
            <person name="Fulton L.A."/>
            <person name="Gabisi R.A."/>
            <person name="Garner T.T."/>
            <person name="Godfrey J."/>
            <person name="Hawes A.C."/>
            <person name="Hernandez J."/>
            <person name="Hines S."/>
            <person name="Holder M."/>
            <person name="Hume J."/>
            <person name="Jhangiani S.N."/>
            <person name="Joshi V."/>
            <person name="Khan Z.M."/>
            <person name="Kirkness E.F."/>
            <person name="Cree A."/>
            <person name="Fowler R.G."/>
            <person name="Lee S."/>
            <person name="Lewis L.R."/>
            <person name="Li Z."/>
            <person name="Liu Y.-S."/>
            <person name="Moore S.M."/>
            <person name="Muzny D."/>
            <person name="Nazareth L.V."/>
            <person name="Ngo D.N."/>
            <person name="Okwuonu G.O."/>
            <person name="Pai G."/>
            <person name="Parker D."/>
            <person name="Paul H.A."/>
            <person name="Pfannkoch C."/>
            <person name="Pohl C.S."/>
            <person name="Rogers Y.-H.C."/>
            <person name="Ruiz S.J."/>
            <person name="Sabo A."/>
            <person name="Santibanez J."/>
            <person name="Schneider B.W."/>
            <person name="Smith S.M."/>
            <person name="Sodergren E."/>
            <person name="Svatek A.F."/>
            <person name="Utterback T.R."/>
            <person name="Vattathil S."/>
            <person name="Warren W."/>
            <person name="White C.S."/>
            <person name="Chinwalla A.T."/>
            <person name="Feng Y."/>
            <person name="Halpern A.L."/>
            <person name="Hillier L.W."/>
            <person name="Huang X."/>
            <person name="Minx P."/>
            <person name="Nelson J.O."/>
            <person name="Pepin K.H."/>
            <person name="Qin X."/>
            <person name="Sutton G.G."/>
            <person name="Venter E."/>
            <person name="Walenz B.P."/>
            <person name="Wallis J.W."/>
            <person name="Worley K.C."/>
            <person name="Yang S.-P."/>
            <person name="Jones S.M."/>
            <person name="Marra M.A."/>
            <person name="Rocchi M."/>
            <person name="Schein J.E."/>
            <person name="Baertsch R."/>
            <person name="Clarke L."/>
            <person name="Csuros M."/>
            <person name="Glasscock J."/>
            <person name="Harris R.A."/>
            <person name="Havlak P."/>
            <person name="Jackson A.R."/>
            <person name="Jiang H."/>
            <person name="Liu Y."/>
            <person name="Messina D.N."/>
            <person name="Shen Y."/>
            <person name="Song H.X.-Z."/>
            <person name="Wylie T."/>
            <person name="Zhang L."/>
            <person name="Birney E."/>
            <person name="Han K."/>
            <person name="Konkel M.K."/>
            <person name="Lee J."/>
            <person name="Smit A.F.A."/>
            <person name="Ullmer B."/>
            <person name="Wang H."/>
            <person name="Xing J."/>
            <person name="Burhans R."/>
            <person name="Cheng Z."/>
            <person name="Karro J.E."/>
            <person name="Ma J."/>
            <person name="Raney B."/>
            <person name="She X."/>
            <person name="Cox M.J."/>
            <person name="Demuth J.P."/>
            <person name="Dumas L.J."/>
            <person name="Han S.-G."/>
            <person name="Hopkins J."/>
            <person name="Karimpour-Fard A."/>
            <person name="Kim Y.H."/>
            <person name="Pollack J.R."/>
            <person name="Vinar T."/>
            <person name="Addo-Quaye C."/>
            <person name="Degenhardt J."/>
            <person name="Denby A."/>
            <person name="Hubisz M.J."/>
            <person name="Indap A."/>
            <person name="Kosiol C."/>
            <person name="Lahn B.T."/>
            <person name="Lawson H.A."/>
            <person name="Marklein A."/>
            <person name="Nielsen R."/>
            <person name="Vallender E.J."/>
            <person name="Clark A.G."/>
            <person name="Ferguson B."/>
            <person name="Hernandez R.D."/>
            <person name="Hirani K."/>
            <person name="Kehrer-Sawatzki H."/>
            <person name="Kolb J."/>
            <person name="Patil S."/>
            <person name="Pu L.-L."/>
            <person name="Ren Y."/>
            <person name="Smith D.G."/>
            <person name="Wheeler D.A."/>
            <person name="Schenck I."/>
            <person name="Ball E.V."/>
            <person name="Chen R."/>
            <person name="Cooper D.N."/>
            <person name="Giardine B."/>
            <person name="Hsu F."/>
            <person name="Kent W.J."/>
            <person name="Lesk A."/>
            <person name="Nelson D.L."/>
            <person name="O'brien W.E."/>
            <person name="Pruefer K."/>
            <person name="Stenson P.D."/>
            <person name="Wallace J.C."/>
            <person name="Ke H."/>
            <person name="Liu X.-M."/>
            <person name="Wang P."/>
            <person name="Xiang A.P."/>
            <person name="Yang F."/>
            <person name="Barber G.P."/>
            <person name="Haussler D."/>
            <person name="Karolchik D."/>
            <person name="Kern A.D."/>
            <person name="Kuhn R.M."/>
            <person name="Smith K.E."/>
            <person name="Zwieg A.S."/>
        </authorList>
    </citation>
    <scope>NUCLEOTIDE SEQUENCE [LARGE SCALE GENOMIC DNA]</scope>
    <source>
        <strain evidence="3">17573</strain>
    </source>
</reference>
<dbReference type="GeneTree" id="ENSGT00390000008279"/>
<dbReference type="Bgee" id="ENSMMUG00000009988">
    <property type="expression patterns" value="Expressed in cerebellar cortex and 20 other cell types or tissues"/>
</dbReference>
<reference evidence="2" key="4">
    <citation type="submission" date="2025-09" db="UniProtKB">
        <authorList>
            <consortium name="Ensembl"/>
        </authorList>
    </citation>
    <scope>IDENTIFICATION</scope>
    <source>
        <strain evidence="2">17573</strain>
    </source>
</reference>
<gene>
    <name evidence="2 4" type="primary">TMEM59L</name>
</gene>
<dbReference type="Proteomes" id="UP000006718">
    <property type="component" value="Chromosome 19"/>
</dbReference>